<accession>A0A074ZZU0</accession>
<gene>
    <name evidence="1" type="ORF">T265_01287</name>
</gene>
<dbReference type="CTD" id="20315475"/>
<dbReference type="OrthoDB" id="10445826at2759"/>
<dbReference type="GeneID" id="20315475"/>
<dbReference type="KEGG" id="ovi:T265_01287"/>
<reference evidence="1 2" key="1">
    <citation type="submission" date="2013-11" db="EMBL/GenBank/DDBJ databases">
        <title>Opisthorchis viverrini - life in the bile duct.</title>
        <authorList>
            <person name="Young N.D."/>
            <person name="Nagarajan N."/>
            <person name="Lin S.J."/>
            <person name="Korhonen P.K."/>
            <person name="Jex A.R."/>
            <person name="Hall R.S."/>
            <person name="Safavi-Hemami H."/>
            <person name="Kaewkong W."/>
            <person name="Bertrand D."/>
            <person name="Gao S."/>
            <person name="Seet Q."/>
            <person name="Wongkham S."/>
            <person name="Teh B.T."/>
            <person name="Wongkham C."/>
            <person name="Intapan P.M."/>
            <person name="Maleewong W."/>
            <person name="Yang X."/>
            <person name="Hu M."/>
            <person name="Wang Z."/>
            <person name="Hofmann A."/>
            <person name="Sternberg P.W."/>
            <person name="Tan P."/>
            <person name="Wang J."/>
            <person name="Gasser R.B."/>
        </authorList>
    </citation>
    <scope>NUCLEOTIDE SEQUENCE [LARGE SCALE GENOMIC DNA]</scope>
</reference>
<organism evidence="1 2">
    <name type="scientific">Opisthorchis viverrini</name>
    <name type="common">Southeast Asian liver fluke</name>
    <dbReference type="NCBI Taxonomy" id="6198"/>
    <lineage>
        <taxon>Eukaryota</taxon>
        <taxon>Metazoa</taxon>
        <taxon>Spiralia</taxon>
        <taxon>Lophotrochozoa</taxon>
        <taxon>Platyhelminthes</taxon>
        <taxon>Trematoda</taxon>
        <taxon>Digenea</taxon>
        <taxon>Opisthorchiida</taxon>
        <taxon>Opisthorchiata</taxon>
        <taxon>Opisthorchiidae</taxon>
        <taxon>Opisthorchis</taxon>
    </lineage>
</organism>
<evidence type="ECO:0000313" key="1">
    <source>
        <dbReference type="EMBL" id="KER32596.1"/>
    </source>
</evidence>
<dbReference type="EMBL" id="KL596632">
    <property type="protein sequence ID" value="KER32596.1"/>
    <property type="molecule type" value="Genomic_DNA"/>
</dbReference>
<protein>
    <submittedName>
        <fullName evidence="1">Uncharacterized protein</fullName>
    </submittedName>
</protein>
<dbReference type="Proteomes" id="UP000054324">
    <property type="component" value="Unassembled WGS sequence"/>
</dbReference>
<keyword evidence="2" id="KW-1185">Reference proteome</keyword>
<dbReference type="AlphaFoldDB" id="A0A074ZZU0"/>
<name>A0A074ZZU0_OPIVI</name>
<sequence length="190" mass="22244">MYRNTSNIVAREHDKREIQLSSSSSETAQMFCTPAIFKIVNVPLITIFVSILRDELPKCTTKTPWEHFWDTGCKKIRQGNEELWQKNFFHTCRLRSPTGAEILEALVLEYEISVHFEHQECLNEYAPEPFEYNWSMYRRLRGPRWANLTISVNTEMERDVCYYILIGKGGLGICSRLNKSQINGHHLKIT</sequence>
<evidence type="ECO:0000313" key="2">
    <source>
        <dbReference type="Proteomes" id="UP000054324"/>
    </source>
</evidence>
<dbReference type="RefSeq" id="XP_009163557.1">
    <property type="nucleotide sequence ID" value="XM_009165293.1"/>
</dbReference>
<proteinExistence type="predicted"/>